<feature type="domain" description="DUF4708" evidence="1">
    <location>
        <begin position="18"/>
        <end position="111"/>
    </location>
</feature>
<proteinExistence type="predicted"/>
<dbReference type="Proteomes" id="UP000618051">
    <property type="component" value="Unassembled WGS sequence"/>
</dbReference>
<reference evidence="3 4" key="2">
    <citation type="journal article" date="2021" name="J. Hered.">
        <title>Feather Gene Expression Elucidates the Developmental Basis of Plumage Iridescence in African Starlings.</title>
        <authorList>
            <person name="Rubenstein D.R."/>
            <person name="Corvelo A."/>
            <person name="MacManes M.D."/>
            <person name="Maia R."/>
            <person name="Narzisi G."/>
            <person name="Rousaki A."/>
            <person name="Vandenabeele P."/>
            <person name="Shawkey M.D."/>
            <person name="Solomon J."/>
        </authorList>
    </citation>
    <scope>NUCLEOTIDE SEQUENCE [LARGE SCALE GENOMIC DNA]</scope>
    <source>
        <strain evidence="3">SS15</strain>
    </source>
</reference>
<keyword evidence="4" id="KW-1185">Reference proteome</keyword>
<evidence type="ECO:0000313" key="4">
    <source>
        <dbReference type="Proteomes" id="UP000618051"/>
    </source>
</evidence>
<evidence type="ECO:0000313" key="2">
    <source>
        <dbReference type="EMBL" id="KAG0119550.1"/>
    </source>
</evidence>
<evidence type="ECO:0000259" key="1">
    <source>
        <dbReference type="Pfam" id="PF15813"/>
    </source>
</evidence>
<comment type="caution">
    <text evidence="2">The sequence shown here is derived from an EMBL/GenBank/DDBJ whole genome shotgun (WGS) entry which is preliminary data.</text>
</comment>
<name>A0A835TV94_9PASS</name>
<gene>
    <name evidence="3" type="ORF">IHE44_0000837</name>
    <name evidence="2" type="ORF">IHE44_014262</name>
</gene>
<reference evidence="3" key="3">
    <citation type="submission" date="2022-01" db="EMBL/GenBank/DDBJ databases">
        <authorList>
            <person name="Rubenstein D.R."/>
        </authorList>
    </citation>
    <scope>NUCLEOTIDE SEQUENCE</scope>
    <source>
        <strain evidence="3">SS15</strain>
        <tissue evidence="3">Liver</tissue>
    </source>
</reference>
<dbReference type="OrthoDB" id="6285995at2759"/>
<dbReference type="InterPro" id="IPR031643">
    <property type="entry name" value="DUF4708"/>
</dbReference>
<dbReference type="EMBL" id="JADDUC020000001">
    <property type="protein sequence ID" value="KAI1243247.1"/>
    <property type="molecule type" value="Genomic_DNA"/>
</dbReference>
<protein>
    <recommendedName>
        <fullName evidence="1">DUF4708 domain-containing protein</fullName>
    </recommendedName>
</protein>
<feature type="non-terminal residue" evidence="2">
    <location>
        <position position="282"/>
    </location>
</feature>
<evidence type="ECO:0000313" key="3">
    <source>
        <dbReference type="EMBL" id="KAI1243247.1"/>
    </source>
</evidence>
<dbReference type="PANTHER" id="PTHR28495">
    <property type="entry name" value="HYPOTHETICAL PROTEIN LOC100359752"/>
    <property type="match status" value="1"/>
</dbReference>
<dbReference type="EMBL" id="JADDUC010000084">
    <property type="protein sequence ID" value="KAG0119550.1"/>
    <property type="molecule type" value="Genomic_DNA"/>
</dbReference>
<organism evidence="2">
    <name type="scientific">Lamprotornis superbus</name>
    <dbReference type="NCBI Taxonomy" id="245042"/>
    <lineage>
        <taxon>Eukaryota</taxon>
        <taxon>Metazoa</taxon>
        <taxon>Chordata</taxon>
        <taxon>Craniata</taxon>
        <taxon>Vertebrata</taxon>
        <taxon>Euteleostomi</taxon>
        <taxon>Archelosauria</taxon>
        <taxon>Archosauria</taxon>
        <taxon>Dinosauria</taxon>
        <taxon>Saurischia</taxon>
        <taxon>Theropoda</taxon>
        <taxon>Coelurosauria</taxon>
        <taxon>Aves</taxon>
        <taxon>Neognathae</taxon>
        <taxon>Neoaves</taxon>
        <taxon>Telluraves</taxon>
        <taxon>Australaves</taxon>
        <taxon>Passeriformes</taxon>
        <taxon>Sturnidae</taxon>
        <taxon>Lamprotornis</taxon>
    </lineage>
</organism>
<dbReference type="PANTHER" id="PTHR28495:SF1">
    <property type="entry name" value="GENE, 17266-RELATED"/>
    <property type="match status" value="1"/>
</dbReference>
<sequence>VLLRGNQQHTMNSTSHQPLFFVSLPELQKLCAATVTLSSQIPESEARSTQIKTCRQLLFLYQEVLSAPVMGTLSQISVVMAIPFYESGICQAYVERHGATVQERRTLLSCITKFLALPQSQEEVPVFSLSDPKQVVQLGERFQSPLVPAGTRVPRLSTLLHGFLQLQLQGLGNQRSSDIWGKPATEYFVTNYLGKGKRADRCVSEATTNALLLPWDCSKMSPESKMPLAIRRGRLEFELKFLDHHPRGLTYREIMPDSEVFWFDVAQVKSNVKEAIQAAWHF</sequence>
<dbReference type="Pfam" id="PF15813">
    <property type="entry name" value="DUF4708"/>
    <property type="match status" value="1"/>
</dbReference>
<dbReference type="AlphaFoldDB" id="A0A835TV94"/>
<accession>A0A835TV94</accession>
<reference evidence="2" key="1">
    <citation type="submission" date="2020-10" db="EMBL/GenBank/DDBJ databases">
        <title>Feather gene expression reveals the developmental basis of iridescence in African starlings.</title>
        <authorList>
            <person name="Rubenstein D.R."/>
        </authorList>
    </citation>
    <scope>NUCLEOTIDE SEQUENCE</scope>
    <source>
        <strain evidence="2">SS15</strain>
        <tissue evidence="2">Liver</tissue>
    </source>
</reference>